<dbReference type="EMBL" id="JAVKGR010000006">
    <property type="protein sequence ID" value="MDR8019280.1"/>
    <property type="molecule type" value="Genomic_DNA"/>
</dbReference>
<feature type="domain" description="DUF6318" evidence="2">
    <location>
        <begin position="106"/>
        <end position="231"/>
    </location>
</feature>
<sequence length="261" mass="28463">MTEKGRGMLSNVAGMHMTADVQVPAGRQTVPTPWLRNAASVAALTLVLAGCGGEATEGETEPSEEVTASDPGAQAGAEEEPDDEASETNDEDSNSSDDGADSNEPVPASSDGPAENWPEPEKPDAMFEETEEGAVAALEYWWEARQYARDTGDVTPLEDASMDECRMCEHEIELTERAYQQGIWFTQQPDDPRDARVEMVDQDIALIRFELDPGAFQGFTDEGIQEDSDGGSSEPWESDVVFDGEWKIFEMEIMINPEGES</sequence>
<evidence type="ECO:0000259" key="2">
    <source>
        <dbReference type="Pfam" id="PF19843"/>
    </source>
</evidence>
<reference evidence="3 4" key="1">
    <citation type="submission" date="2023-09" db="EMBL/GenBank/DDBJ databases">
        <title>Description of three actinobacteria isolated from air of manufacturing shop in a pharmaceutical factory.</title>
        <authorList>
            <person name="Zhang D.-F."/>
        </authorList>
    </citation>
    <scope>NUCLEOTIDE SEQUENCE [LARGE SCALE GENOMIC DNA]</scope>
    <source>
        <strain evidence="3 4">LY-0111</strain>
    </source>
</reference>
<name>A0ABU2DS06_9MICC</name>
<evidence type="ECO:0000313" key="4">
    <source>
        <dbReference type="Proteomes" id="UP001251870"/>
    </source>
</evidence>
<dbReference type="Proteomes" id="UP001251870">
    <property type="component" value="Unassembled WGS sequence"/>
</dbReference>
<dbReference type="InterPro" id="IPR046281">
    <property type="entry name" value="DUF6318"/>
</dbReference>
<feature type="region of interest" description="Disordered" evidence="1">
    <location>
        <begin position="52"/>
        <end position="122"/>
    </location>
</feature>
<feature type="compositionally biased region" description="Acidic residues" evidence="1">
    <location>
        <begin position="77"/>
        <end position="101"/>
    </location>
</feature>
<protein>
    <submittedName>
        <fullName evidence="3">DUF6318 family protein</fullName>
    </submittedName>
</protein>
<organism evidence="3 4">
    <name type="scientific">Nesterenkonia aerolata</name>
    <dbReference type="NCBI Taxonomy" id="3074079"/>
    <lineage>
        <taxon>Bacteria</taxon>
        <taxon>Bacillati</taxon>
        <taxon>Actinomycetota</taxon>
        <taxon>Actinomycetes</taxon>
        <taxon>Micrococcales</taxon>
        <taxon>Micrococcaceae</taxon>
        <taxon>Nesterenkonia</taxon>
    </lineage>
</organism>
<dbReference type="Pfam" id="PF19843">
    <property type="entry name" value="DUF6318"/>
    <property type="match status" value="1"/>
</dbReference>
<evidence type="ECO:0000313" key="3">
    <source>
        <dbReference type="EMBL" id="MDR8019280.1"/>
    </source>
</evidence>
<evidence type="ECO:0000256" key="1">
    <source>
        <dbReference type="SAM" id="MobiDB-lite"/>
    </source>
</evidence>
<proteinExistence type="predicted"/>
<keyword evidence="4" id="KW-1185">Reference proteome</keyword>
<gene>
    <name evidence="3" type="ORF">RIL96_06840</name>
</gene>
<comment type="caution">
    <text evidence="3">The sequence shown here is derived from an EMBL/GenBank/DDBJ whole genome shotgun (WGS) entry which is preliminary data.</text>
</comment>
<accession>A0ABU2DS06</accession>
<dbReference type="RefSeq" id="WP_310548269.1">
    <property type="nucleotide sequence ID" value="NZ_JAVKGR010000006.1"/>
</dbReference>